<evidence type="ECO:0000313" key="2">
    <source>
        <dbReference type="EMBL" id="KAF7285302.1"/>
    </source>
</evidence>
<proteinExistence type="predicted"/>
<organism evidence="2 3">
    <name type="scientific">Rhynchophorus ferrugineus</name>
    <name type="common">Red palm weevil</name>
    <name type="synonym">Curculio ferrugineus</name>
    <dbReference type="NCBI Taxonomy" id="354439"/>
    <lineage>
        <taxon>Eukaryota</taxon>
        <taxon>Metazoa</taxon>
        <taxon>Ecdysozoa</taxon>
        <taxon>Arthropoda</taxon>
        <taxon>Hexapoda</taxon>
        <taxon>Insecta</taxon>
        <taxon>Pterygota</taxon>
        <taxon>Neoptera</taxon>
        <taxon>Endopterygota</taxon>
        <taxon>Coleoptera</taxon>
        <taxon>Polyphaga</taxon>
        <taxon>Cucujiformia</taxon>
        <taxon>Curculionidae</taxon>
        <taxon>Dryophthorinae</taxon>
        <taxon>Rhynchophorus</taxon>
    </lineage>
</organism>
<dbReference type="Proteomes" id="UP000625711">
    <property type="component" value="Unassembled WGS sequence"/>
</dbReference>
<protein>
    <submittedName>
        <fullName evidence="2">Uncharacterized protein</fullName>
    </submittedName>
</protein>
<evidence type="ECO:0000313" key="3">
    <source>
        <dbReference type="Proteomes" id="UP000625711"/>
    </source>
</evidence>
<sequence length="71" mass="8023">MLVRLAKVNTQPDNEPEKESVRHPNGSRAGLTPHWSLHLGGNRVKSGPDSVVFFFWTGRFHPGISREKDDE</sequence>
<comment type="caution">
    <text evidence="2">The sequence shown here is derived from an EMBL/GenBank/DDBJ whole genome shotgun (WGS) entry which is preliminary data.</text>
</comment>
<keyword evidence="3" id="KW-1185">Reference proteome</keyword>
<accession>A0A834IQE0</accession>
<dbReference type="AlphaFoldDB" id="A0A834IQE0"/>
<dbReference type="EMBL" id="JAACXV010000058">
    <property type="protein sequence ID" value="KAF7285302.1"/>
    <property type="molecule type" value="Genomic_DNA"/>
</dbReference>
<gene>
    <name evidence="2" type="ORF">GWI33_011431</name>
</gene>
<feature type="region of interest" description="Disordered" evidence="1">
    <location>
        <begin position="1"/>
        <end position="34"/>
    </location>
</feature>
<name>A0A834IQE0_RHYFE</name>
<evidence type="ECO:0000256" key="1">
    <source>
        <dbReference type="SAM" id="MobiDB-lite"/>
    </source>
</evidence>
<reference evidence="2" key="1">
    <citation type="submission" date="2020-08" db="EMBL/GenBank/DDBJ databases">
        <title>Genome sequencing and assembly of the red palm weevil Rhynchophorus ferrugineus.</title>
        <authorList>
            <person name="Dias G.B."/>
            <person name="Bergman C.M."/>
            <person name="Manee M."/>
        </authorList>
    </citation>
    <scope>NUCLEOTIDE SEQUENCE</scope>
    <source>
        <strain evidence="2">AA-2017</strain>
        <tissue evidence="2">Whole larva</tissue>
    </source>
</reference>